<dbReference type="Gene3D" id="2.130.10.10">
    <property type="entry name" value="YVTN repeat-like/Quinoprotein amine dehydrogenase"/>
    <property type="match status" value="2"/>
</dbReference>
<evidence type="ECO:0000256" key="1">
    <source>
        <dbReference type="SAM" id="MobiDB-lite"/>
    </source>
</evidence>
<accession>A0ABW4LFQ0</accession>
<dbReference type="EMBL" id="JBHUEA010000016">
    <property type="protein sequence ID" value="MFD1722063.1"/>
    <property type="molecule type" value="Genomic_DNA"/>
</dbReference>
<evidence type="ECO:0000313" key="4">
    <source>
        <dbReference type="Proteomes" id="UP001597347"/>
    </source>
</evidence>
<proteinExistence type="predicted"/>
<dbReference type="InterPro" id="IPR011048">
    <property type="entry name" value="Haem_d1_sf"/>
</dbReference>
<dbReference type="RefSeq" id="WP_377934843.1">
    <property type="nucleotide sequence ID" value="NZ_JBHUEA010000016.1"/>
</dbReference>
<dbReference type="Proteomes" id="UP001597347">
    <property type="component" value="Unassembled WGS sequence"/>
</dbReference>
<name>A0ABW4LFQ0_9MICO</name>
<organism evidence="3 4">
    <name type="scientific">Amnibacterium endophyticum</name>
    <dbReference type="NCBI Taxonomy" id="2109337"/>
    <lineage>
        <taxon>Bacteria</taxon>
        <taxon>Bacillati</taxon>
        <taxon>Actinomycetota</taxon>
        <taxon>Actinomycetes</taxon>
        <taxon>Micrococcales</taxon>
        <taxon>Microbacteriaceae</taxon>
        <taxon>Amnibacterium</taxon>
    </lineage>
</organism>
<keyword evidence="4" id="KW-1185">Reference proteome</keyword>
<dbReference type="InterPro" id="IPR015943">
    <property type="entry name" value="WD40/YVTN_repeat-like_dom_sf"/>
</dbReference>
<reference evidence="4" key="1">
    <citation type="journal article" date="2019" name="Int. J. Syst. Evol. Microbiol.">
        <title>The Global Catalogue of Microorganisms (GCM) 10K type strain sequencing project: providing services to taxonomists for standard genome sequencing and annotation.</title>
        <authorList>
            <consortium name="The Broad Institute Genomics Platform"/>
            <consortium name="The Broad Institute Genome Sequencing Center for Infectious Disease"/>
            <person name="Wu L."/>
            <person name="Ma J."/>
        </authorList>
    </citation>
    <scope>NUCLEOTIDE SEQUENCE [LARGE SCALE GENOMIC DNA]</scope>
    <source>
        <strain evidence="4">CGMCC 1.12471</strain>
    </source>
</reference>
<evidence type="ECO:0000313" key="3">
    <source>
        <dbReference type="EMBL" id="MFD1722063.1"/>
    </source>
</evidence>
<dbReference type="PANTHER" id="PTHR47197:SF3">
    <property type="entry name" value="DIHYDRO-HEME D1 DEHYDROGENASE"/>
    <property type="match status" value="1"/>
</dbReference>
<evidence type="ECO:0000256" key="2">
    <source>
        <dbReference type="SAM" id="SignalP"/>
    </source>
</evidence>
<dbReference type="PROSITE" id="PS51318">
    <property type="entry name" value="TAT"/>
    <property type="match status" value="1"/>
</dbReference>
<dbReference type="PANTHER" id="PTHR47197">
    <property type="entry name" value="PROTEIN NIRF"/>
    <property type="match status" value="1"/>
</dbReference>
<dbReference type="InterPro" id="IPR006311">
    <property type="entry name" value="TAT_signal"/>
</dbReference>
<dbReference type="SUPFAM" id="SSF51004">
    <property type="entry name" value="C-terminal (heme d1) domain of cytochrome cd1-nitrite reductase"/>
    <property type="match status" value="1"/>
</dbReference>
<dbReference type="InterPro" id="IPR051200">
    <property type="entry name" value="Host-pathogen_enzymatic-act"/>
</dbReference>
<dbReference type="PROSITE" id="PS51257">
    <property type="entry name" value="PROKAR_LIPOPROTEIN"/>
    <property type="match status" value="1"/>
</dbReference>
<feature type="region of interest" description="Disordered" evidence="1">
    <location>
        <begin position="26"/>
        <end position="59"/>
    </location>
</feature>
<protein>
    <submittedName>
        <fullName evidence="3">YncE family protein</fullName>
    </submittedName>
</protein>
<feature type="signal peptide" evidence="2">
    <location>
        <begin position="1"/>
        <end position="28"/>
    </location>
</feature>
<gene>
    <name evidence="3" type="ORF">ACFSBI_10930</name>
</gene>
<feature type="chain" id="PRO_5045890412" evidence="2">
    <location>
        <begin position="29"/>
        <end position="348"/>
    </location>
</feature>
<comment type="caution">
    <text evidence="3">The sequence shown here is derived from an EMBL/GenBank/DDBJ whole genome shotgun (WGS) entry which is preliminary data.</text>
</comment>
<keyword evidence="2" id="KW-0732">Signal</keyword>
<sequence>MTTTRRGLLGGAALLGAGLLAGCTAAPSAPTPSPTRTGYGGVPLTRAAEPGDAPEPTEAPAGRVIPLPEDGRPWGVAVSGGTAYVALRGPARLAVVDLAQGAVRTVPMVGSARMIDLAGDGGPLLYPAESANRLLELALPSLEVTRSVPTRRQPHQAVQVGDEVWISEEFGHAVRVVRGDDVLADLPQPVQPGGITAAAGRVAVVDVAANLLFVYDAASRDLVAALPAGEGPSHVVPTGGSRVAVCDVRGNAVLTFDIGGEPRRLGRAAVPGRAFWIEADAGSGTVYTALADANLIARLRLNGAGAPVLDGTMPTVRQPISFDLAGGDLAIAGYAGSQLQVAPTSAFG</sequence>